<name>A0A8J6LJ32_9FIRM</name>
<organism evidence="3 4">
    <name type="scientific">Capillibacterium thermochitinicola</name>
    <dbReference type="NCBI Taxonomy" id="2699427"/>
    <lineage>
        <taxon>Bacteria</taxon>
        <taxon>Bacillati</taxon>
        <taxon>Bacillota</taxon>
        <taxon>Capillibacterium</taxon>
    </lineage>
</organism>
<feature type="chain" id="PRO_5035200838" evidence="2">
    <location>
        <begin position="24"/>
        <end position="229"/>
    </location>
</feature>
<accession>A0A8J6LJ32</accession>
<evidence type="ECO:0000313" key="3">
    <source>
        <dbReference type="EMBL" id="MBA2133366.1"/>
    </source>
</evidence>
<feature type="transmembrane region" description="Helical" evidence="1">
    <location>
        <begin position="44"/>
        <end position="65"/>
    </location>
</feature>
<gene>
    <name evidence="3" type="ORF">G5B42_07390</name>
</gene>
<dbReference type="AlphaFoldDB" id="A0A8J6LJ32"/>
<dbReference type="Proteomes" id="UP000657177">
    <property type="component" value="Unassembled WGS sequence"/>
</dbReference>
<keyword evidence="2" id="KW-0732">Signal</keyword>
<keyword evidence="4" id="KW-1185">Reference proteome</keyword>
<keyword evidence="1" id="KW-0472">Membrane</keyword>
<feature type="signal peptide" evidence="2">
    <location>
        <begin position="1"/>
        <end position="23"/>
    </location>
</feature>
<evidence type="ECO:0000313" key="4">
    <source>
        <dbReference type="Proteomes" id="UP000657177"/>
    </source>
</evidence>
<keyword evidence="1" id="KW-1133">Transmembrane helix</keyword>
<dbReference type="EMBL" id="JAAKDE010000014">
    <property type="protein sequence ID" value="MBA2133366.1"/>
    <property type="molecule type" value="Genomic_DNA"/>
</dbReference>
<proteinExistence type="predicted"/>
<sequence>MKKVTSILLCGLLLLLSASQTMASGLSAETFLGNLAQTKKTERVVSGITTTALGIGTGILVSSLASDEELAENEAKAIKTVGYFGAGLLVGAGIITLAIPSEAETHYRDVQAIEDPAAREKAAYSSLVYCAEKAKRERLINGALSAAGALYFLFAEPVTYYDTNYNTYNGLILAASAGASFLIKSVEEKMLEQYHHARDFGAEVERNRSNLRLGWLPDGRIAAVYSYQF</sequence>
<comment type="caution">
    <text evidence="3">The sequence shown here is derived from an EMBL/GenBank/DDBJ whole genome shotgun (WGS) entry which is preliminary data.</text>
</comment>
<protein>
    <submittedName>
        <fullName evidence="3">Uncharacterized protein</fullName>
    </submittedName>
</protein>
<reference evidence="3" key="1">
    <citation type="submission" date="2020-06" db="EMBL/GenBank/DDBJ databases">
        <title>Novel chitinolytic bacterium.</title>
        <authorList>
            <person name="Ungkulpasvich U."/>
            <person name="Kosugi A."/>
            <person name="Uke A."/>
        </authorList>
    </citation>
    <scope>NUCLEOTIDE SEQUENCE</scope>
    <source>
        <strain evidence="3">UUS1-1</strain>
    </source>
</reference>
<keyword evidence="1" id="KW-0812">Transmembrane</keyword>
<evidence type="ECO:0000256" key="2">
    <source>
        <dbReference type="SAM" id="SignalP"/>
    </source>
</evidence>
<feature type="transmembrane region" description="Helical" evidence="1">
    <location>
        <begin position="77"/>
        <end position="99"/>
    </location>
</feature>
<evidence type="ECO:0000256" key="1">
    <source>
        <dbReference type="SAM" id="Phobius"/>
    </source>
</evidence>
<dbReference type="RefSeq" id="WP_181339835.1">
    <property type="nucleotide sequence ID" value="NZ_JAAKDE010000014.1"/>
</dbReference>